<dbReference type="EMBL" id="MU266339">
    <property type="protein sequence ID" value="KAH7929606.1"/>
    <property type="molecule type" value="Genomic_DNA"/>
</dbReference>
<evidence type="ECO:0000313" key="2">
    <source>
        <dbReference type="Proteomes" id="UP000790709"/>
    </source>
</evidence>
<evidence type="ECO:0000313" key="1">
    <source>
        <dbReference type="EMBL" id="KAH7929606.1"/>
    </source>
</evidence>
<protein>
    <submittedName>
        <fullName evidence="1">Uncharacterized protein</fullName>
    </submittedName>
</protein>
<organism evidence="1 2">
    <name type="scientific">Leucogyrophana mollusca</name>
    <dbReference type="NCBI Taxonomy" id="85980"/>
    <lineage>
        <taxon>Eukaryota</taxon>
        <taxon>Fungi</taxon>
        <taxon>Dikarya</taxon>
        <taxon>Basidiomycota</taxon>
        <taxon>Agaricomycotina</taxon>
        <taxon>Agaricomycetes</taxon>
        <taxon>Agaricomycetidae</taxon>
        <taxon>Boletales</taxon>
        <taxon>Boletales incertae sedis</taxon>
        <taxon>Leucogyrophana</taxon>
    </lineage>
</organism>
<keyword evidence="2" id="KW-1185">Reference proteome</keyword>
<sequence length="117" mass="13310">MDLIPCVKFISCICMQARTGGFGRLFSLRKTTRLLPARRCARLFLPRMDARLRTGRSLNYVTIIYNLVDVILTHFRPRARDMSHLLFQRSPRWRGCPAVHVSDSGSGFVKGGTLVLT</sequence>
<name>A0ACB8BVP3_9AGAM</name>
<gene>
    <name evidence="1" type="ORF">BV22DRAFT_112912</name>
</gene>
<proteinExistence type="predicted"/>
<comment type="caution">
    <text evidence="1">The sequence shown here is derived from an EMBL/GenBank/DDBJ whole genome shotgun (WGS) entry which is preliminary data.</text>
</comment>
<reference evidence="1" key="1">
    <citation type="journal article" date="2021" name="New Phytol.">
        <title>Evolutionary innovations through gain and loss of genes in the ectomycorrhizal Boletales.</title>
        <authorList>
            <person name="Wu G."/>
            <person name="Miyauchi S."/>
            <person name="Morin E."/>
            <person name="Kuo A."/>
            <person name="Drula E."/>
            <person name="Varga T."/>
            <person name="Kohler A."/>
            <person name="Feng B."/>
            <person name="Cao Y."/>
            <person name="Lipzen A."/>
            <person name="Daum C."/>
            <person name="Hundley H."/>
            <person name="Pangilinan J."/>
            <person name="Johnson J."/>
            <person name="Barry K."/>
            <person name="LaButti K."/>
            <person name="Ng V."/>
            <person name="Ahrendt S."/>
            <person name="Min B."/>
            <person name="Choi I.G."/>
            <person name="Park H."/>
            <person name="Plett J.M."/>
            <person name="Magnuson J."/>
            <person name="Spatafora J.W."/>
            <person name="Nagy L.G."/>
            <person name="Henrissat B."/>
            <person name="Grigoriev I.V."/>
            <person name="Yang Z.L."/>
            <person name="Xu J."/>
            <person name="Martin F.M."/>
        </authorList>
    </citation>
    <scope>NUCLEOTIDE SEQUENCE</scope>
    <source>
        <strain evidence="1">KUC20120723A-06</strain>
    </source>
</reference>
<dbReference type="Proteomes" id="UP000790709">
    <property type="component" value="Unassembled WGS sequence"/>
</dbReference>
<accession>A0ACB8BVP3</accession>